<sequence>MRIFRQLCIFHLKRILKNPKLLLLIIFPVVTVSFMAFLMASRSNQSTGDFVIDSQSEYFNQKVYPKLLKEHQQALVNSENQLAALEQKEISIIYQIPQDFESTGRIIAQSLEGDVEDQYFQEDVHKQWYQQRQDDLYQTFGLSQNRQQAPQIKDQEERAAFSVMMLMILFMIFYFMYLNASILSGDLLKMKLSQVLKRSIVSEASNWMIMASLLLTYGFLLLVANLVSIFALTQIFQVEMNNLGLMIALLAANIIFVLGYIMALFRVFKSVEVLQSICVVIGIAFVFLPMFADQFGMEYLGVISPFYWVLKGLEYSTFWPYGWIIILMGLVLFTAGSIKLEQLVARD</sequence>
<evidence type="ECO:0000313" key="8">
    <source>
        <dbReference type="Proteomes" id="UP000198833"/>
    </source>
</evidence>
<keyword evidence="3 5" id="KW-1133">Transmembrane helix</keyword>
<evidence type="ECO:0000259" key="6">
    <source>
        <dbReference type="Pfam" id="PF12698"/>
    </source>
</evidence>
<dbReference type="STRING" id="89093.SAMN04488558_1149"/>
<dbReference type="GO" id="GO:0140359">
    <property type="term" value="F:ABC-type transporter activity"/>
    <property type="evidence" value="ECO:0007669"/>
    <property type="project" value="InterPro"/>
</dbReference>
<feature type="transmembrane region" description="Helical" evidence="5">
    <location>
        <begin position="204"/>
        <end position="231"/>
    </location>
</feature>
<gene>
    <name evidence="7" type="ORF">SAMN04488558_1149</name>
</gene>
<protein>
    <submittedName>
        <fullName evidence="7">ABC-2 family transporter protein</fullName>
    </submittedName>
</protein>
<dbReference type="Proteomes" id="UP000198833">
    <property type="component" value="Unassembled WGS sequence"/>
</dbReference>
<reference evidence="7 8" key="1">
    <citation type="submission" date="2016-10" db="EMBL/GenBank/DDBJ databases">
        <authorList>
            <person name="de Groot N.N."/>
        </authorList>
    </citation>
    <scope>NUCLEOTIDE SEQUENCE [LARGE SCALE GENOMIC DNA]</scope>
    <source>
        <strain evidence="7 8">DSM 15695</strain>
    </source>
</reference>
<evidence type="ECO:0000256" key="2">
    <source>
        <dbReference type="ARBA" id="ARBA00022692"/>
    </source>
</evidence>
<feature type="transmembrane region" description="Helical" evidence="5">
    <location>
        <begin position="159"/>
        <end position="183"/>
    </location>
</feature>
<keyword evidence="4 5" id="KW-0472">Membrane</keyword>
<evidence type="ECO:0000256" key="3">
    <source>
        <dbReference type="ARBA" id="ARBA00022989"/>
    </source>
</evidence>
<comment type="subcellular location">
    <subcellularLocation>
        <location evidence="1">Membrane</location>
        <topology evidence="1">Multi-pass membrane protein</topology>
    </subcellularLocation>
</comment>
<dbReference type="EMBL" id="FOEN01000014">
    <property type="protein sequence ID" value="SEQ49529.1"/>
    <property type="molecule type" value="Genomic_DNA"/>
</dbReference>
<dbReference type="Pfam" id="PF12698">
    <property type="entry name" value="ABC2_membrane_3"/>
    <property type="match status" value="1"/>
</dbReference>
<feature type="domain" description="ABC-2 type transporter transmembrane" evidence="6">
    <location>
        <begin position="21"/>
        <end position="334"/>
    </location>
</feature>
<keyword evidence="2 5" id="KW-0812">Transmembrane</keyword>
<keyword evidence="8" id="KW-1185">Reference proteome</keyword>
<accession>A0A1H9GHL7</accession>
<evidence type="ECO:0000256" key="4">
    <source>
        <dbReference type="ARBA" id="ARBA00023136"/>
    </source>
</evidence>
<feature type="transmembrane region" description="Helical" evidence="5">
    <location>
        <begin position="21"/>
        <end position="40"/>
    </location>
</feature>
<evidence type="ECO:0000256" key="1">
    <source>
        <dbReference type="ARBA" id="ARBA00004141"/>
    </source>
</evidence>
<organism evidence="7 8">
    <name type="scientific">Ignavigranum ruoffiae</name>
    <dbReference type="NCBI Taxonomy" id="89093"/>
    <lineage>
        <taxon>Bacteria</taxon>
        <taxon>Bacillati</taxon>
        <taxon>Bacillota</taxon>
        <taxon>Bacilli</taxon>
        <taxon>Lactobacillales</taxon>
        <taxon>Aerococcaceae</taxon>
        <taxon>Ignavigranum</taxon>
    </lineage>
</organism>
<feature type="transmembrane region" description="Helical" evidence="5">
    <location>
        <begin position="318"/>
        <end position="338"/>
    </location>
</feature>
<feature type="transmembrane region" description="Helical" evidence="5">
    <location>
        <begin position="243"/>
        <end position="261"/>
    </location>
</feature>
<dbReference type="RefSeq" id="WP_092572630.1">
    <property type="nucleotide sequence ID" value="NZ_FOEN01000014.1"/>
</dbReference>
<evidence type="ECO:0000256" key="5">
    <source>
        <dbReference type="SAM" id="Phobius"/>
    </source>
</evidence>
<proteinExistence type="predicted"/>
<dbReference type="OrthoDB" id="1706094at2"/>
<dbReference type="AlphaFoldDB" id="A0A1H9GHL7"/>
<feature type="transmembrane region" description="Helical" evidence="5">
    <location>
        <begin position="273"/>
        <end position="292"/>
    </location>
</feature>
<dbReference type="GO" id="GO:0016020">
    <property type="term" value="C:membrane"/>
    <property type="evidence" value="ECO:0007669"/>
    <property type="project" value="UniProtKB-SubCell"/>
</dbReference>
<evidence type="ECO:0000313" key="7">
    <source>
        <dbReference type="EMBL" id="SEQ49529.1"/>
    </source>
</evidence>
<name>A0A1H9GHL7_9LACT</name>
<dbReference type="InterPro" id="IPR013525">
    <property type="entry name" value="ABC2_TM"/>
</dbReference>